<gene>
    <name evidence="1" type="ORF">L1987_16255</name>
</gene>
<dbReference type="Proteomes" id="UP001056120">
    <property type="component" value="Linkage Group LG05"/>
</dbReference>
<organism evidence="1 2">
    <name type="scientific">Smallanthus sonchifolius</name>
    <dbReference type="NCBI Taxonomy" id="185202"/>
    <lineage>
        <taxon>Eukaryota</taxon>
        <taxon>Viridiplantae</taxon>
        <taxon>Streptophyta</taxon>
        <taxon>Embryophyta</taxon>
        <taxon>Tracheophyta</taxon>
        <taxon>Spermatophyta</taxon>
        <taxon>Magnoliopsida</taxon>
        <taxon>eudicotyledons</taxon>
        <taxon>Gunneridae</taxon>
        <taxon>Pentapetalae</taxon>
        <taxon>asterids</taxon>
        <taxon>campanulids</taxon>
        <taxon>Asterales</taxon>
        <taxon>Asteraceae</taxon>
        <taxon>Asteroideae</taxon>
        <taxon>Heliantheae alliance</taxon>
        <taxon>Millerieae</taxon>
        <taxon>Smallanthus</taxon>
    </lineage>
</organism>
<comment type="caution">
    <text evidence="1">The sequence shown here is derived from an EMBL/GenBank/DDBJ whole genome shotgun (WGS) entry which is preliminary data.</text>
</comment>
<protein>
    <submittedName>
        <fullName evidence="1">Uncharacterized protein</fullName>
    </submittedName>
</protein>
<dbReference type="EMBL" id="CM042022">
    <property type="protein sequence ID" value="KAI3816554.1"/>
    <property type="molecule type" value="Genomic_DNA"/>
</dbReference>
<evidence type="ECO:0000313" key="2">
    <source>
        <dbReference type="Proteomes" id="UP001056120"/>
    </source>
</evidence>
<reference evidence="1 2" key="2">
    <citation type="journal article" date="2022" name="Mol. Ecol. Resour.">
        <title>The genomes of chicory, endive, great burdock and yacon provide insights into Asteraceae paleo-polyploidization history and plant inulin production.</title>
        <authorList>
            <person name="Fan W."/>
            <person name="Wang S."/>
            <person name="Wang H."/>
            <person name="Wang A."/>
            <person name="Jiang F."/>
            <person name="Liu H."/>
            <person name="Zhao H."/>
            <person name="Xu D."/>
            <person name="Zhang Y."/>
        </authorList>
    </citation>
    <scope>NUCLEOTIDE SEQUENCE [LARGE SCALE GENOMIC DNA]</scope>
    <source>
        <strain evidence="2">cv. Yunnan</strain>
        <tissue evidence="1">Leaves</tissue>
    </source>
</reference>
<keyword evidence="2" id="KW-1185">Reference proteome</keyword>
<name>A0ACB9J8C0_9ASTR</name>
<sequence>MDARSMDLHARSIRKRNTKCLLVSVLLNDNRLLHPINKLPRFTYPPPLPTTSKTFKTTACGGDQKVHNQPVMNPLIMPSLLLTLLFFTFSNAALDPDSVYQSFLECLPLNSPESAENLSSVVYSSTANSSAYTAVLQDYIKNQRFNTSSTPKPSVIITPTSESQVQAAVLCAKKLGVQIKIRSGGHDYEGISYVSTEPDFVILDMFNFKTIEVNIEDETAVVGAGALLGELYYRIYEKSKVHGFPAGVCPTVGVGGHLSGGGYGTMLRKYGLSVDHVTDFWMVDVNGLVLDRKSGGEDLFWAVRGGGGGSFGVILSYTVNLVSVPETNTVFRVMKTQAENASELVSKWQTVMPNIDDDLFIRILLQPVTVNRQKIGRATFIAHFLGDSDRLVALMDKNFPELGLKKSDCIEVSWIQSVLYWANFDVNTTAPEILLDRHSDNVNFGKRKSDYVQTPISPSGMTSIFNKLVELGKLGFVFNLYGGRMYEIPADATPFPHRAGNLFKIQYSVNWNDGDPELEANYLNQSRVMYEFMTPFVSKNPRGAYLNYRDLDIGVTSADGENSYSEGEVYGEKYFMGNFERLVKVKTAVDPDNFFRNEQSIPTLAGKISAPSSSYRGEARKTVKIQLFLPWVLKIFLG</sequence>
<reference evidence="2" key="1">
    <citation type="journal article" date="2022" name="Mol. Ecol. Resour.">
        <title>The genomes of chicory, endive, great burdock and yacon provide insights into Asteraceae palaeo-polyploidization history and plant inulin production.</title>
        <authorList>
            <person name="Fan W."/>
            <person name="Wang S."/>
            <person name="Wang H."/>
            <person name="Wang A."/>
            <person name="Jiang F."/>
            <person name="Liu H."/>
            <person name="Zhao H."/>
            <person name="Xu D."/>
            <person name="Zhang Y."/>
        </authorList>
    </citation>
    <scope>NUCLEOTIDE SEQUENCE [LARGE SCALE GENOMIC DNA]</scope>
    <source>
        <strain evidence="2">cv. Yunnan</strain>
    </source>
</reference>
<evidence type="ECO:0000313" key="1">
    <source>
        <dbReference type="EMBL" id="KAI3816554.1"/>
    </source>
</evidence>
<proteinExistence type="predicted"/>
<accession>A0ACB9J8C0</accession>